<feature type="transmembrane region" description="Helical" evidence="9">
    <location>
        <begin position="98"/>
        <end position="120"/>
    </location>
</feature>
<evidence type="ECO:0000256" key="5">
    <source>
        <dbReference type="ARBA" id="ARBA00022970"/>
    </source>
</evidence>
<feature type="transmembrane region" description="Helical" evidence="9">
    <location>
        <begin position="195"/>
        <end position="218"/>
    </location>
</feature>
<dbReference type="CDD" id="cd06582">
    <property type="entry name" value="TM_PBP1_LivH_like"/>
    <property type="match status" value="1"/>
</dbReference>
<reference evidence="10" key="1">
    <citation type="submission" date="2020-02" db="EMBL/GenBank/DDBJ databases">
        <authorList>
            <person name="Meier V. D."/>
        </authorList>
    </citation>
    <scope>NUCLEOTIDE SEQUENCE</scope>
    <source>
        <strain evidence="10">AVDCRST_MAG70</strain>
    </source>
</reference>
<evidence type="ECO:0000256" key="3">
    <source>
        <dbReference type="ARBA" id="ARBA00022475"/>
    </source>
</evidence>
<dbReference type="InterPro" id="IPR052157">
    <property type="entry name" value="BCAA_transport_permease"/>
</dbReference>
<evidence type="ECO:0000256" key="1">
    <source>
        <dbReference type="ARBA" id="ARBA00004651"/>
    </source>
</evidence>
<evidence type="ECO:0000256" key="9">
    <source>
        <dbReference type="SAM" id="Phobius"/>
    </source>
</evidence>
<evidence type="ECO:0000256" key="7">
    <source>
        <dbReference type="ARBA" id="ARBA00023136"/>
    </source>
</evidence>
<keyword evidence="2" id="KW-0813">Transport</keyword>
<evidence type="ECO:0000256" key="6">
    <source>
        <dbReference type="ARBA" id="ARBA00022989"/>
    </source>
</evidence>
<dbReference type="GO" id="GO:0006865">
    <property type="term" value="P:amino acid transport"/>
    <property type="evidence" value="ECO:0007669"/>
    <property type="project" value="UniProtKB-KW"/>
</dbReference>
<keyword evidence="5" id="KW-0029">Amino-acid transport</keyword>
<evidence type="ECO:0000256" key="2">
    <source>
        <dbReference type="ARBA" id="ARBA00022448"/>
    </source>
</evidence>
<comment type="similarity">
    <text evidence="8">Belongs to the binding-protein-dependent transport system permease family. LivHM subfamily.</text>
</comment>
<feature type="transmembrane region" description="Helical" evidence="9">
    <location>
        <begin position="230"/>
        <end position="258"/>
    </location>
</feature>
<protein>
    <recommendedName>
        <fullName evidence="11">High-affinity branched-chain amino acid transport system permease protein LivH</fullName>
    </recommendedName>
</protein>
<gene>
    <name evidence="10" type="ORF">AVDCRST_MAG70-884</name>
</gene>
<comment type="subcellular location">
    <subcellularLocation>
        <location evidence="1">Cell membrane</location>
        <topology evidence="1">Multi-pass membrane protein</topology>
    </subcellularLocation>
</comment>
<evidence type="ECO:0000256" key="4">
    <source>
        <dbReference type="ARBA" id="ARBA00022692"/>
    </source>
</evidence>
<dbReference type="PANTHER" id="PTHR11795:SF442">
    <property type="entry name" value="ABC TRANSPORTER ATP-BINDING PROTEIN"/>
    <property type="match status" value="1"/>
</dbReference>
<evidence type="ECO:0000256" key="8">
    <source>
        <dbReference type="ARBA" id="ARBA00037998"/>
    </source>
</evidence>
<proteinExistence type="inferred from homology"/>
<accession>A0A6J4UH17</accession>
<dbReference type="InterPro" id="IPR001851">
    <property type="entry name" value="ABC_transp_permease"/>
</dbReference>
<name>A0A6J4UH17_9BACT</name>
<keyword evidence="6 9" id="KW-1133">Transmembrane helix</keyword>
<feature type="transmembrane region" description="Helical" evidence="9">
    <location>
        <begin position="149"/>
        <end position="166"/>
    </location>
</feature>
<organism evidence="10">
    <name type="scientific">uncultured Thermomicrobiales bacterium</name>
    <dbReference type="NCBI Taxonomy" id="1645740"/>
    <lineage>
        <taxon>Bacteria</taxon>
        <taxon>Pseudomonadati</taxon>
        <taxon>Thermomicrobiota</taxon>
        <taxon>Thermomicrobia</taxon>
        <taxon>Thermomicrobiales</taxon>
        <taxon>environmental samples</taxon>
    </lineage>
</organism>
<dbReference type="PANTHER" id="PTHR11795">
    <property type="entry name" value="BRANCHED-CHAIN AMINO ACID TRANSPORT SYSTEM PERMEASE PROTEIN LIVH"/>
    <property type="match status" value="1"/>
</dbReference>
<dbReference type="GO" id="GO:0022857">
    <property type="term" value="F:transmembrane transporter activity"/>
    <property type="evidence" value="ECO:0007669"/>
    <property type="project" value="InterPro"/>
</dbReference>
<keyword evidence="7 9" id="KW-0472">Membrane</keyword>
<dbReference type="Pfam" id="PF02653">
    <property type="entry name" value="BPD_transp_2"/>
    <property type="match status" value="1"/>
</dbReference>
<feature type="transmembrane region" description="Helical" evidence="9">
    <location>
        <begin position="34"/>
        <end position="54"/>
    </location>
</feature>
<keyword evidence="3" id="KW-1003">Cell membrane</keyword>
<sequence length="294" mass="30733">MSTFVLLTLTGLALAAMYFLLAAGLSLIFGLMDVLNFAHGAFFTWGAYSAWWTVDRFSPAGSGSTPAFFLALVVATVVGAAIATVVEVGLLRPLYARPIFQVLVTLGAGLTLSQLTSVIWRPDARVFAQPGWLSDTSTILGARVPNNRFLLIAAAVVVLCGMLLFLRKTRYGLIVRAGAENREMVRALGIDVDRAFTLVFALGGALAGLGGAFGAAYFGAIDPSFGTVNLIFAFIVVVIGGLGSVTGSALAAVVIGLAQQFGNYYTSWAGDFVIVLLLAAVLLLRPGGLMGGTR</sequence>
<keyword evidence="4 9" id="KW-0812">Transmembrane</keyword>
<evidence type="ECO:0000313" key="10">
    <source>
        <dbReference type="EMBL" id="CAA9550508.1"/>
    </source>
</evidence>
<feature type="transmembrane region" description="Helical" evidence="9">
    <location>
        <begin position="264"/>
        <end position="284"/>
    </location>
</feature>
<evidence type="ECO:0008006" key="11">
    <source>
        <dbReference type="Google" id="ProtNLM"/>
    </source>
</evidence>
<feature type="transmembrane region" description="Helical" evidence="9">
    <location>
        <begin position="66"/>
        <end position="86"/>
    </location>
</feature>
<dbReference type="AlphaFoldDB" id="A0A6J4UH17"/>
<dbReference type="EMBL" id="CADCWH010000136">
    <property type="protein sequence ID" value="CAA9550508.1"/>
    <property type="molecule type" value="Genomic_DNA"/>
</dbReference>
<dbReference type="GO" id="GO:0005886">
    <property type="term" value="C:plasma membrane"/>
    <property type="evidence" value="ECO:0007669"/>
    <property type="project" value="UniProtKB-SubCell"/>
</dbReference>